<comment type="similarity">
    <text evidence="3">Belongs to the NRP synthetase family.</text>
</comment>
<organism evidence="7 8">
    <name type="scientific">Fusarium tricinctum</name>
    <dbReference type="NCBI Taxonomy" id="61284"/>
    <lineage>
        <taxon>Eukaryota</taxon>
        <taxon>Fungi</taxon>
        <taxon>Dikarya</taxon>
        <taxon>Ascomycota</taxon>
        <taxon>Pezizomycotina</taxon>
        <taxon>Sordariomycetes</taxon>
        <taxon>Hypocreomycetidae</taxon>
        <taxon>Hypocreales</taxon>
        <taxon>Nectriaceae</taxon>
        <taxon>Fusarium</taxon>
        <taxon>Fusarium tricinctum species complex</taxon>
    </lineage>
</organism>
<dbReference type="InterPro" id="IPR001242">
    <property type="entry name" value="Condensation_dom"/>
</dbReference>
<keyword evidence="2" id="KW-0597">Phosphoprotein</keyword>
<evidence type="ECO:0000259" key="6">
    <source>
        <dbReference type="Pfam" id="PF00668"/>
    </source>
</evidence>
<dbReference type="SUPFAM" id="SSF56801">
    <property type="entry name" value="Acetyl-CoA synthetase-like"/>
    <property type="match status" value="1"/>
</dbReference>
<dbReference type="Gene3D" id="3.30.300.30">
    <property type="match status" value="1"/>
</dbReference>
<evidence type="ECO:0000313" key="7">
    <source>
        <dbReference type="EMBL" id="KAH7241283.1"/>
    </source>
</evidence>
<dbReference type="SUPFAM" id="SSF52777">
    <property type="entry name" value="CoA-dependent acyltransferases"/>
    <property type="match status" value="4"/>
</dbReference>
<dbReference type="Pfam" id="PF00668">
    <property type="entry name" value="Condensation"/>
    <property type="match status" value="2"/>
</dbReference>
<dbReference type="InterPro" id="IPR045851">
    <property type="entry name" value="AMP-bd_C_sf"/>
</dbReference>
<feature type="region of interest" description="Disordered" evidence="4">
    <location>
        <begin position="276"/>
        <end position="298"/>
    </location>
</feature>
<dbReference type="InterPro" id="IPR000873">
    <property type="entry name" value="AMP-dep_synth/lig_dom"/>
</dbReference>
<evidence type="ECO:0008006" key="9">
    <source>
        <dbReference type="Google" id="ProtNLM"/>
    </source>
</evidence>
<comment type="caution">
    <text evidence="7">The sequence shown here is derived from an EMBL/GenBank/DDBJ whole genome shotgun (WGS) entry which is preliminary data.</text>
</comment>
<dbReference type="InterPro" id="IPR036736">
    <property type="entry name" value="ACP-like_sf"/>
</dbReference>
<gene>
    <name evidence="7" type="ORF">BKA59DRAFT_399529</name>
</gene>
<proteinExistence type="inferred from homology"/>
<reference evidence="7" key="1">
    <citation type="journal article" date="2021" name="Nat. Commun.">
        <title>Genetic determinants of endophytism in the Arabidopsis root mycobiome.</title>
        <authorList>
            <person name="Mesny F."/>
            <person name="Miyauchi S."/>
            <person name="Thiergart T."/>
            <person name="Pickel B."/>
            <person name="Atanasova L."/>
            <person name="Karlsson M."/>
            <person name="Huettel B."/>
            <person name="Barry K.W."/>
            <person name="Haridas S."/>
            <person name="Chen C."/>
            <person name="Bauer D."/>
            <person name="Andreopoulos W."/>
            <person name="Pangilinan J."/>
            <person name="LaButti K."/>
            <person name="Riley R."/>
            <person name="Lipzen A."/>
            <person name="Clum A."/>
            <person name="Drula E."/>
            <person name="Henrissat B."/>
            <person name="Kohler A."/>
            <person name="Grigoriev I.V."/>
            <person name="Martin F.M."/>
            <person name="Hacquard S."/>
        </authorList>
    </citation>
    <scope>NUCLEOTIDE SEQUENCE</scope>
    <source>
        <strain evidence="7">MPI-SDFR-AT-0068</strain>
    </source>
</reference>
<evidence type="ECO:0000313" key="8">
    <source>
        <dbReference type="Proteomes" id="UP000813427"/>
    </source>
</evidence>
<name>A0A8K0RVC0_9HYPO</name>
<feature type="compositionally biased region" description="Basic and acidic residues" evidence="4">
    <location>
        <begin position="277"/>
        <end position="287"/>
    </location>
</feature>
<evidence type="ECO:0000256" key="2">
    <source>
        <dbReference type="ARBA" id="ARBA00022553"/>
    </source>
</evidence>
<feature type="domain" description="Condensation" evidence="6">
    <location>
        <begin position="334"/>
        <end position="464"/>
    </location>
</feature>
<dbReference type="Gene3D" id="3.40.50.12780">
    <property type="entry name" value="N-terminal domain of ligase-like"/>
    <property type="match status" value="1"/>
</dbReference>
<sequence>MTLVLPSYHCGPESGIASQDLVSERLIKIIARILGISANTIHLFDSFIELGGNIESAEELRAACLSEGIDVKCDDILSCPMLAELQTRMKPFPPISSRNRGTFIDQASLLVHHESHDRVDTVSSDWSTSADGGHCPAAKVDISDVDKLLNSLQTVSDVFFMTPEAGCFQRQPVALVEVKATSRLESMDAKRTGSAAVPDGFDTDAKEHEIRLLRLAAKAMDIGSWQSLVWIPITRVSDADSLGPDVVRLQGLVHDMDNFTYEWIMTLQGVSSTCHEQPSHDLKHDETEGFTSADGSLPVHGQVQEQDVEGSHYIALSYMQRLYLVAMTREKGISPFDDPSSQYSQHILLEVHGTHDSSVIQAAATAVVFKHDMLRARFEFVDGKFVQYFAPQIPDSFRFTRHIEIEEKDLRMLVDGSFAALDPVNGPVFTIDCVQLGERQMIHMAAHQLVIDSVSWSFILLDLDRFLCDGCLPSANSSPQIHWPSRFRHDSDWMSAAPIALPEISPADLGYWGLNAASNTHMYISKSSFRLDVDILSTLESLSAEVLRADMTDVIMASLLLSFRQVFPRQQLPTLWRQESKRGIVRKTGMPNDVVGCFAQPYPIAVSMESTTNLIHAIKLVKDSDRAIRGGSIADLASGTSLYDAHIPPLPMELLFSVTDTVKQLQESSRFLKPWATSGQKADASLVFRAGSSARRLALFEVHVSNDVSGAQVDFSHNDMSRYQGSIDKWKLLFERHILDAIVALRCHQPELTLSDVPLLRSSYKALAGLSLAQPPHWEIPDVLNIETIFPITRNQQDILMSQAQHPDAFHVFCVYELSKTSILPVDIQCFCEVWEAIVARTSALRSTFIQDISENGLYDQLISKKVSASILLINSPDPHKDVFNLPVLHAASPRTLHRLTLSYNSDRILLRLDASQAICDLTSLRCLMVRLIRGYCGSSPPDDIRLYYSYLSRKFTTPPARSLNDWRLNISKCRPCLFPHLTFPTITKQQIRWLSFNVTRQELHAFCEKHSARMSTIFQLAWALVLRAFAGGDHATFGYQFSDRDKTAGLRDISGSFDRLLPCRIEVFPHRRLSECLQELGRHNSLMEQHTNVTMADIERILALKNRDLFNTCISFQDSDSSGCQQHNSVVPDISTTTITAGANADCDLSLTAMFIDDRVRTNLCSTLVSPDQARTIMFSFESALRGILSHSGGRVIDIDLSTGHGCAHLPVSGPKIETTARLSACLHDVILQHVKLRPRATAICTSDREITYEQLCRLVRRLGDHLISLGVGVGMVIPAVLEKNCYAPIVLLAVMQAGASFVLLDGGDVSKIKSTVRYLQPQVIVTNSFAHRHLSKMIANLVIVNDGLFQALLPRQSIISSLASSESVACIFVAPRRTRHDAFRCAFFTHASLVSAFTKQGPVVKMNSASRVLNFSALSVDIALVEILGTMVHGGCVCIPSATTRESDITSIMTRMNITWSYMTDVLARQVRPALIPTLDTLCFRTRKLHFDTCAPLIKSCSVFVAYGAPDICPLGISFTRITKDEDLRMLAPPIAGKFWIRDFANVEKFVPEGAVGELVIDSPLTPYRLMLRKPLADNTITEYLRKHNKPRYLKTGYRVRYSYNNGIDFISSIRDDLLLNGVVIDTATVEHQLRHCLNEKFDVIVDVITSKDSVNAVAAFFQFGPTMFFQEEDLRSLNMQAKEETYIVKQTFLASVMTPNPGEPRIHKHDIPTIFVPLKQFPLTTSLKVSRHKLREMAAKLSYTDLIKIPIEPGYSRNQSYTLNYKPLPLTGPEESMRVIWAYILGVSPYDIVGSHTFSSLGGNRALAARLIITCRRLGVHISTVRLLQDATLAEIVTSMSG</sequence>
<keyword evidence="8" id="KW-1185">Reference proteome</keyword>
<feature type="domain" description="Condensation" evidence="6">
    <location>
        <begin position="788"/>
        <end position="1196"/>
    </location>
</feature>
<dbReference type="PANTHER" id="PTHR45398:SF1">
    <property type="entry name" value="ENZYME, PUTATIVE (JCVI)-RELATED"/>
    <property type="match status" value="1"/>
</dbReference>
<protein>
    <recommendedName>
        <fullName evidence="9">Carrier domain-containing protein</fullName>
    </recommendedName>
</protein>
<dbReference type="InterPro" id="IPR023213">
    <property type="entry name" value="CAT-like_dom_sf"/>
</dbReference>
<dbReference type="InterPro" id="IPR042099">
    <property type="entry name" value="ANL_N_sf"/>
</dbReference>
<evidence type="ECO:0000259" key="5">
    <source>
        <dbReference type="Pfam" id="PF00501"/>
    </source>
</evidence>
<evidence type="ECO:0000256" key="3">
    <source>
        <dbReference type="ARBA" id="ARBA00029454"/>
    </source>
</evidence>
<keyword evidence="1" id="KW-0596">Phosphopantetheine</keyword>
<evidence type="ECO:0000256" key="1">
    <source>
        <dbReference type="ARBA" id="ARBA00022450"/>
    </source>
</evidence>
<dbReference type="EMBL" id="JAGPXF010000005">
    <property type="protein sequence ID" value="KAH7241283.1"/>
    <property type="molecule type" value="Genomic_DNA"/>
</dbReference>
<dbReference type="Pfam" id="PF00501">
    <property type="entry name" value="AMP-binding"/>
    <property type="match status" value="1"/>
</dbReference>
<dbReference type="Gene3D" id="3.30.559.10">
    <property type="entry name" value="Chloramphenicol acetyltransferase-like domain"/>
    <property type="match status" value="2"/>
</dbReference>
<dbReference type="Proteomes" id="UP000813427">
    <property type="component" value="Unassembled WGS sequence"/>
</dbReference>
<dbReference type="OrthoDB" id="416786at2759"/>
<dbReference type="GO" id="GO:0003824">
    <property type="term" value="F:catalytic activity"/>
    <property type="evidence" value="ECO:0007669"/>
    <property type="project" value="InterPro"/>
</dbReference>
<accession>A0A8K0RVC0</accession>
<evidence type="ECO:0000256" key="4">
    <source>
        <dbReference type="SAM" id="MobiDB-lite"/>
    </source>
</evidence>
<dbReference type="Gene3D" id="3.30.559.30">
    <property type="entry name" value="Nonribosomal peptide synthetase, condensation domain"/>
    <property type="match status" value="2"/>
</dbReference>
<dbReference type="Gene3D" id="1.10.1200.10">
    <property type="entry name" value="ACP-like"/>
    <property type="match status" value="2"/>
</dbReference>
<dbReference type="PANTHER" id="PTHR45398">
    <property type="match status" value="1"/>
</dbReference>
<feature type="domain" description="AMP-dependent synthetase/ligase" evidence="5">
    <location>
        <begin position="1235"/>
        <end position="1328"/>
    </location>
</feature>